<accession>A0A645A5E0</accession>
<dbReference type="EMBL" id="VSSQ01011975">
    <property type="protein sequence ID" value="MPM48156.1"/>
    <property type="molecule type" value="Genomic_DNA"/>
</dbReference>
<protein>
    <submittedName>
        <fullName evidence="1">Uncharacterized protein</fullName>
    </submittedName>
</protein>
<reference evidence="1" key="1">
    <citation type="submission" date="2019-08" db="EMBL/GenBank/DDBJ databases">
        <authorList>
            <person name="Kucharzyk K."/>
            <person name="Murdoch R.W."/>
            <person name="Higgins S."/>
            <person name="Loffler F."/>
        </authorList>
    </citation>
    <scope>NUCLEOTIDE SEQUENCE</scope>
</reference>
<sequence length="259" mass="27234">MVGRAALVPGGHGHDGFPALAHGVYVPLKQGIACMGAVVGAVAEVDAQGHIQRQGLVGQVFYRPHDFCGAGKGLVSRVPQLYHNQACLRGHARFRAAAGGPVPGGDTRHRRPMARRVHGGNDGKRNWACQSLVNLDTAVFHAAAKARRGQPHQGLVPEIENPGGSVGIPEVGMGVINAGVNNAHNDPGSRQSKGVGTPDWGDAGAFQTVPQHKGEDLGQFNVLNLRKTVKLRQSVHRQGDNGVIGAEQFNIGAKQRADT</sequence>
<gene>
    <name evidence="1" type="ORF">SDC9_94879</name>
</gene>
<comment type="caution">
    <text evidence="1">The sequence shown here is derived from an EMBL/GenBank/DDBJ whole genome shotgun (WGS) entry which is preliminary data.</text>
</comment>
<evidence type="ECO:0000313" key="1">
    <source>
        <dbReference type="EMBL" id="MPM48156.1"/>
    </source>
</evidence>
<proteinExistence type="predicted"/>
<name>A0A645A5E0_9ZZZZ</name>
<dbReference type="AlphaFoldDB" id="A0A645A5E0"/>
<organism evidence="1">
    <name type="scientific">bioreactor metagenome</name>
    <dbReference type="NCBI Taxonomy" id="1076179"/>
    <lineage>
        <taxon>unclassified sequences</taxon>
        <taxon>metagenomes</taxon>
        <taxon>ecological metagenomes</taxon>
    </lineage>
</organism>